<reference evidence="8 9" key="1">
    <citation type="journal article" date="2016" name="Nat. Commun.">
        <title>Thousands of microbial genomes shed light on interconnected biogeochemical processes in an aquifer system.</title>
        <authorList>
            <person name="Anantharaman K."/>
            <person name="Brown C.T."/>
            <person name="Hug L.A."/>
            <person name="Sharon I."/>
            <person name="Castelle C.J."/>
            <person name="Probst A.J."/>
            <person name="Thomas B.C."/>
            <person name="Singh A."/>
            <person name="Wilkins M.J."/>
            <person name="Karaoz U."/>
            <person name="Brodie E.L."/>
            <person name="Williams K.H."/>
            <person name="Hubbard S.S."/>
            <person name="Banfield J.F."/>
        </authorList>
    </citation>
    <scope>NUCLEOTIDE SEQUENCE [LARGE SCALE GENOMIC DNA]</scope>
</reference>
<keyword evidence="4" id="KW-0479">Metal-binding</keyword>
<proteinExistence type="predicted"/>
<name>A0A1F6V8Z4_9BACT</name>
<evidence type="ECO:0000313" key="9">
    <source>
        <dbReference type="Proteomes" id="UP000178700"/>
    </source>
</evidence>
<evidence type="ECO:0000256" key="3">
    <source>
        <dbReference type="ARBA" id="ARBA00022694"/>
    </source>
</evidence>
<organism evidence="8 9">
    <name type="scientific">Candidatus Nomurabacteria bacterium RIFCSPHIGHO2_01_FULL_39_10</name>
    <dbReference type="NCBI Taxonomy" id="1801733"/>
    <lineage>
        <taxon>Bacteria</taxon>
        <taxon>Candidatus Nomuraibacteriota</taxon>
    </lineage>
</organism>
<dbReference type="SUPFAM" id="SSF53067">
    <property type="entry name" value="Actin-like ATPase domain"/>
    <property type="match status" value="1"/>
</dbReference>
<keyword evidence="2" id="KW-0808">Transferase</keyword>
<feature type="domain" description="Gcp-like" evidence="7">
    <location>
        <begin position="25"/>
        <end position="301"/>
    </location>
</feature>
<accession>A0A1F6V8Z4</accession>
<dbReference type="InterPro" id="IPR000905">
    <property type="entry name" value="Gcp-like_dom"/>
</dbReference>
<evidence type="ECO:0000313" key="8">
    <source>
        <dbReference type="EMBL" id="OGI66009.1"/>
    </source>
</evidence>
<protein>
    <recommendedName>
        <fullName evidence="1">N(6)-L-threonylcarbamoyladenine synthase</fullName>
        <ecNumber evidence="1">2.3.1.234</ecNumber>
    </recommendedName>
</protein>
<dbReference type="AlphaFoldDB" id="A0A1F6V8Z4"/>
<evidence type="ECO:0000256" key="6">
    <source>
        <dbReference type="ARBA" id="ARBA00048117"/>
    </source>
</evidence>
<evidence type="ECO:0000256" key="4">
    <source>
        <dbReference type="ARBA" id="ARBA00022723"/>
    </source>
</evidence>
<keyword evidence="5" id="KW-0012">Acyltransferase</keyword>
<evidence type="ECO:0000256" key="5">
    <source>
        <dbReference type="ARBA" id="ARBA00023315"/>
    </source>
</evidence>
<dbReference type="GO" id="GO:0008033">
    <property type="term" value="P:tRNA processing"/>
    <property type="evidence" value="ECO:0007669"/>
    <property type="project" value="UniProtKB-KW"/>
</dbReference>
<dbReference type="Pfam" id="PF00814">
    <property type="entry name" value="TsaD"/>
    <property type="match status" value="1"/>
</dbReference>
<dbReference type="EC" id="2.3.1.234" evidence="1"/>
<dbReference type="PANTHER" id="PTHR11735:SF14">
    <property type="entry name" value="TRNA N6-ADENOSINE THREONYLCARBAMOYLTRANSFERASE"/>
    <property type="match status" value="1"/>
</dbReference>
<dbReference type="PANTHER" id="PTHR11735">
    <property type="entry name" value="TRNA N6-ADENOSINE THREONYLCARBAMOYLTRANSFERASE"/>
    <property type="match status" value="1"/>
</dbReference>
<gene>
    <name evidence="8" type="ORF">A2642_04950</name>
</gene>
<evidence type="ECO:0000256" key="2">
    <source>
        <dbReference type="ARBA" id="ARBA00022679"/>
    </source>
</evidence>
<evidence type="ECO:0000259" key="7">
    <source>
        <dbReference type="Pfam" id="PF00814"/>
    </source>
</evidence>
<dbReference type="NCBIfam" id="TIGR00329">
    <property type="entry name" value="gcp_kae1"/>
    <property type="match status" value="1"/>
</dbReference>
<sequence length="324" mass="35126">MEIFIGVESTAHTFGVGVVDSSGRVLANVKDSYTSADGGMIPDKVALHHKEVAERIREEAFSVAGIAWGDVSFIAYSAGPGLDPALWAGYNIVKVWSEKEGKKIVGVNHCCAHLSIGKVWNKLEDACYLYVSGVNTQVIVETPPTVAGREGKYLIIGETLDIGLGNMLDKFGRVLGLGFPAGAAMEKLALQGKYVELPYAVKGMDVSFSGILTKVEQMYKSGKISKEDACFSVQETAFAMCTEVVERAMAHTGKKELLLVGGVGANMRFCSMLQTMCEERGAKFFKVPMDLAGDQGAMIAWEGFLRRDSYGDVSIKPHWRTDEV</sequence>
<dbReference type="GO" id="GO:0061711">
    <property type="term" value="F:tRNA N(6)-L-threonylcarbamoyladenine synthase activity"/>
    <property type="evidence" value="ECO:0007669"/>
    <property type="project" value="UniProtKB-EC"/>
</dbReference>
<comment type="caution">
    <text evidence="8">The sequence shown here is derived from an EMBL/GenBank/DDBJ whole genome shotgun (WGS) entry which is preliminary data.</text>
</comment>
<dbReference type="PRINTS" id="PR00789">
    <property type="entry name" value="OSIALOPTASE"/>
</dbReference>
<dbReference type="GO" id="GO:0046872">
    <property type="term" value="F:metal ion binding"/>
    <property type="evidence" value="ECO:0007669"/>
    <property type="project" value="UniProtKB-KW"/>
</dbReference>
<evidence type="ECO:0000256" key="1">
    <source>
        <dbReference type="ARBA" id="ARBA00012156"/>
    </source>
</evidence>
<comment type="catalytic activity">
    <reaction evidence="6">
        <text>L-threonylcarbamoyladenylate + adenosine(37) in tRNA = N(6)-L-threonylcarbamoyladenosine(37) in tRNA + AMP + H(+)</text>
        <dbReference type="Rhea" id="RHEA:37059"/>
        <dbReference type="Rhea" id="RHEA-COMP:10162"/>
        <dbReference type="Rhea" id="RHEA-COMP:10163"/>
        <dbReference type="ChEBI" id="CHEBI:15378"/>
        <dbReference type="ChEBI" id="CHEBI:73682"/>
        <dbReference type="ChEBI" id="CHEBI:74411"/>
        <dbReference type="ChEBI" id="CHEBI:74418"/>
        <dbReference type="ChEBI" id="CHEBI:456215"/>
        <dbReference type="EC" id="2.3.1.234"/>
    </reaction>
</comment>
<dbReference type="EMBL" id="MFTJ01000016">
    <property type="protein sequence ID" value="OGI66009.1"/>
    <property type="molecule type" value="Genomic_DNA"/>
</dbReference>
<keyword evidence="3" id="KW-0819">tRNA processing</keyword>
<dbReference type="GO" id="GO:0005737">
    <property type="term" value="C:cytoplasm"/>
    <property type="evidence" value="ECO:0007669"/>
    <property type="project" value="TreeGrafter"/>
</dbReference>
<dbReference type="InterPro" id="IPR043129">
    <property type="entry name" value="ATPase_NBD"/>
</dbReference>
<dbReference type="GO" id="GO:0000408">
    <property type="term" value="C:EKC/KEOPS complex"/>
    <property type="evidence" value="ECO:0007669"/>
    <property type="project" value="TreeGrafter"/>
</dbReference>
<dbReference type="InterPro" id="IPR017861">
    <property type="entry name" value="KAE1/TsaD"/>
</dbReference>
<dbReference type="Proteomes" id="UP000178700">
    <property type="component" value="Unassembled WGS sequence"/>
</dbReference>
<dbReference type="Gene3D" id="3.30.420.40">
    <property type="match status" value="2"/>
</dbReference>